<evidence type="ECO:0000313" key="8">
    <source>
        <dbReference type="EMBL" id="AOH39372.1"/>
    </source>
</evidence>
<comment type="subcellular location">
    <subcellularLocation>
        <location evidence="1">Cytoplasm</location>
    </subcellularLocation>
</comment>
<dbReference type="PANTHER" id="PTHR35794">
    <property type="entry name" value="CELL DIVISION PROTEIN DIVIVA"/>
    <property type="match status" value="1"/>
</dbReference>
<dbReference type="EMBL" id="CP017037">
    <property type="protein sequence ID" value="AOH39372.1"/>
    <property type="molecule type" value="Genomic_DNA"/>
</dbReference>
<dbReference type="NCBIfam" id="TIGR03544">
    <property type="entry name" value="DivI1A_domain"/>
    <property type="match status" value="1"/>
</dbReference>
<dbReference type="PANTHER" id="PTHR35794:SF2">
    <property type="entry name" value="CELL DIVISION PROTEIN DIVIVA"/>
    <property type="match status" value="1"/>
</dbReference>
<dbReference type="Proteomes" id="UP000266262">
    <property type="component" value="Unassembled WGS sequence"/>
</dbReference>
<dbReference type="InterPro" id="IPR007793">
    <property type="entry name" value="DivIVA_fam"/>
</dbReference>
<dbReference type="InterPro" id="IPR019933">
    <property type="entry name" value="DivIVA_domain"/>
</dbReference>
<evidence type="ECO:0000256" key="1">
    <source>
        <dbReference type="ARBA" id="ARBA00004496"/>
    </source>
</evidence>
<dbReference type="EMBL" id="QWKU01000001">
    <property type="protein sequence ID" value="RID94731.1"/>
    <property type="molecule type" value="Genomic_DNA"/>
</dbReference>
<evidence type="ECO:0000256" key="3">
    <source>
        <dbReference type="ARBA" id="ARBA00022490"/>
    </source>
</evidence>
<dbReference type="KEGG" id="dpn:BCB69_05075"/>
<keyword evidence="11" id="KW-1185">Reference proteome</keyword>
<name>A0A1B3WEH6_9FIRM</name>
<dbReference type="RefSeq" id="WP_022513218.1">
    <property type="nucleotide sequence ID" value="NZ_CP017037.1"/>
</dbReference>
<keyword evidence="4 8" id="KW-0132">Cell division</keyword>
<evidence type="ECO:0000256" key="7">
    <source>
        <dbReference type="SAM" id="Coils"/>
    </source>
</evidence>
<reference evidence="10" key="2">
    <citation type="submission" date="2016-08" db="EMBL/GenBank/DDBJ databases">
        <authorList>
            <person name="Holder M.E."/>
            <person name="Ajami N.J."/>
            <person name="Petrosino J.F."/>
        </authorList>
    </citation>
    <scope>NUCLEOTIDE SEQUENCE [LARGE SCALE GENOMIC DNA]</scope>
    <source>
        <strain evidence="10">F0677</strain>
    </source>
</reference>
<evidence type="ECO:0000313" key="11">
    <source>
        <dbReference type="Proteomes" id="UP000266262"/>
    </source>
</evidence>
<evidence type="ECO:0000256" key="5">
    <source>
        <dbReference type="ARBA" id="ARBA00023054"/>
    </source>
</evidence>
<organism evidence="8 10">
    <name type="scientific">Dialister pneumosintes</name>
    <dbReference type="NCBI Taxonomy" id="39950"/>
    <lineage>
        <taxon>Bacteria</taxon>
        <taxon>Bacillati</taxon>
        <taxon>Bacillota</taxon>
        <taxon>Negativicutes</taxon>
        <taxon>Veillonellales</taxon>
        <taxon>Veillonellaceae</taxon>
        <taxon>Dialister</taxon>
    </lineage>
</organism>
<evidence type="ECO:0000313" key="10">
    <source>
        <dbReference type="Proteomes" id="UP000094757"/>
    </source>
</evidence>
<dbReference type="GO" id="GO:0051301">
    <property type="term" value="P:cell division"/>
    <property type="evidence" value="ECO:0007669"/>
    <property type="project" value="UniProtKB-KW"/>
</dbReference>
<dbReference type="GO" id="GO:0005737">
    <property type="term" value="C:cytoplasm"/>
    <property type="evidence" value="ECO:0007669"/>
    <property type="project" value="UniProtKB-SubCell"/>
</dbReference>
<dbReference type="OrthoDB" id="9815492at2"/>
<dbReference type="Pfam" id="PF05103">
    <property type="entry name" value="DivIVA"/>
    <property type="match status" value="1"/>
</dbReference>
<evidence type="ECO:0000256" key="4">
    <source>
        <dbReference type="ARBA" id="ARBA00022618"/>
    </source>
</evidence>
<dbReference type="STRING" id="39950.BCB69_05075"/>
<keyword evidence="3" id="KW-0963">Cytoplasm</keyword>
<gene>
    <name evidence="8" type="ORF">BCB69_05075</name>
    <name evidence="9" type="ORF">DX915_04325</name>
</gene>
<evidence type="ECO:0000313" key="9">
    <source>
        <dbReference type="EMBL" id="RID94731.1"/>
    </source>
</evidence>
<comment type="similarity">
    <text evidence="2">Belongs to the DivIVA family.</text>
</comment>
<dbReference type="Proteomes" id="UP000094757">
    <property type="component" value="Chromosome"/>
</dbReference>
<accession>A0A1B3WEH6</accession>
<reference evidence="9 11" key="3">
    <citation type="submission" date="2018-08" db="EMBL/GenBank/DDBJ databases">
        <title>Draft genome sequence of Dialister pneumosintes KCOM 1685.</title>
        <authorList>
            <person name="Kook J.-K."/>
            <person name="Park S.-N."/>
            <person name="Lim Y.K."/>
        </authorList>
    </citation>
    <scope>NUCLEOTIDE SEQUENCE [LARGE SCALE GENOMIC DNA]</scope>
    <source>
        <strain evidence="9 11">KCOM 1685</strain>
    </source>
</reference>
<keyword evidence="6" id="KW-0131">Cell cycle</keyword>
<dbReference type="Gene3D" id="6.10.250.660">
    <property type="match status" value="1"/>
</dbReference>
<evidence type="ECO:0000256" key="6">
    <source>
        <dbReference type="ARBA" id="ARBA00023306"/>
    </source>
</evidence>
<keyword evidence="5 7" id="KW-0175">Coiled coil</keyword>
<protein>
    <submittedName>
        <fullName evidence="8">Cell division protein</fullName>
    </submittedName>
    <submittedName>
        <fullName evidence="9">DivIVA domain-containing protein</fullName>
    </submittedName>
</protein>
<dbReference type="AlphaFoldDB" id="A0A1B3WEH6"/>
<reference evidence="8" key="1">
    <citation type="submission" date="2016-08" db="EMBL/GenBank/DDBJ databases">
        <authorList>
            <person name="Seilhamer J.J."/>
        </authorList>
    </citation>
    <scope>NUCLEOTIDE SEQUENCE [LARGE SCALE GENOMIC DNA]</scope>
    <source>
        <strain evidence="8">F0677</strain>
    </source>
</reference>
<feature type="coiled-coil region" evidence="7">
    <location>
        <begin position="28"/>
        <end position="65"/>
    </location>
</feature>
<sequence>MITPMDIHNKTFSKKLRGYADDEVNSFLDEVASDYERIYREHREMEEQMDTLKAKLANYEKMEATMSSTLVMAQETAENVKTTAKKEAEVIVREAQNRAARIVSDAEVARRKMNADVVKTEGDMNLYIEKLLANFNSALSLIQAAKAARAPHVINDEATSVQSISEPVQIIAENTVEDSAIDVEEDLNSMETEETND</sequence>
<evidence type="ECO:0000256" key="2">
    <source>
        <dbReference type="ARBA" id="ARBA00009008"/>
    </source>
</evidence>
<proteinExistence type="inferred from homology"/>